<dbReference type="Gene3D" id="1.25.40.860">
    <property type="match status" value="2"/>
</dbReference>
<feature type="coiled-coil region" evidence="5">
    <location>
        <begin position="563"/>
        <end position="641"/>
    </location>
</feature>
<evidence type="ECO:0000256" key="6">
    <source>
        <dbReference type="SAM" id="MobiDB-lite"/>
    </source>
</evidence>
<feature type="region of interest" description="Disordered" evidence="6">
    <location>
        <begin position="962"/>
        <end position="987"/>
    </location>
</feature>
<dbReference type="Gene3D" id="4.10.860.10">
    <property type="entry name" value="UVR domain"/>
    <property type="match status" value="1"/>
</dbReference>
<keyword evidence="1" id="KW-0963">Cytoplasm</keyword>
<dbReference type="EMBL" id="BGPR01020573">
    <property type="protein sequence ID" value="GBN84997.1"/>
    <property type="molecule type" value="Genomic_DNA"/>
</dbReference>
<dbReference type="GO" id="GO:0003743">
    <property type="term" value="F:translation initiation factor activity"/>
    <property type="evidence" value="ECO:0007669"/>
    <property type="project" value="UniProtKB-KW"/>
</dbReference>
<comment type="caution">
    <text evidence="9">The sequence shown here is derived from an EMBL/GenBank/DDBJ whole genome shotgun (WGS) entry which is preliminary data.</text>
</comment>
<dbReference type="GO" id="GO:0002188">
    <property type="term" value="P:translation reinitiation"/>
    <property type="evidence" value="ECO:0007669"/>
    <property type="project" value="TreeGrafter"/>
</dbReference>
<dbReference type="PANTHER" id="PTHR14005">
    <property type="entry name" value="EUKARYOTIC TRANSLATION INITIATION FACTOR 3, THETA SUBUNIT"/>
    <property type="match status" value="1"/>
</dbReference>
<gene>
    <name evidence="9" type="primary">Eif3a_2</name>
    <name evidence="8" type="synonym">Eif3a_1</name>
    <name evidence="8" type="ORF">AVEN_177287_1</name>
    <name evidence="9" type="ORF">AVEN_268335_1</name>
</gene>
<dbReference type="PANTHER" id="PTHR14005:SF0">
    <property type="entry name" value="EUKARYOTIC TRANSLATION INITIATION FACTOR 3 SUBUNIT A"/>
    <property type="match status" value="1"/>
</dbReference>
<evidence type="ECO:0000256" key="3">
    <source>
        <dbReference type="ARBA" id="ARBA00022884"/>
    </source>
</evidence>
<evidence type="ECO:0000256" key="4">
    <source>
        <dbReference type="ARBA" id="ARBA00022917"/>
    </source>
</evidence>
<feature type="domain" description="PCI" evidence="7">
    <location>
        <begin position="311"/>
        <end position="493"/>
    </location>
</feature>
<evidence type="ECO:0000256" key="5">
    <source>
        <dbReference type="SAM" id="Coils"/>
    </source>
</evidence>
<dbReference type="InterPro" id="IPR000717">
    <property type="entry name" value="PCI_dom"/>
</dbReference>
<accession>A0A4Y2SBR0</accession>
<evidence type="ECO:0000256" key="2">
    <source>
        <dbReference type="ARBA" id="ARBA00022540"/>
    </source>
</evidence>
<dbReference type="OrthoDB" id="6426859at2759"/>
<dbReference type="GO" id="GO:0003729">
    <property type="term" value="F:mRNA binding"/>
    <property type="evidence" value="ECO:0007669"/>
    <property type="project" value="TreeGrafter"/>
</dbReference>
<protein>
    <submittedName>
        <fullName evidence="9">Eukaryotic translation initiation factor 3 subunit A</fullName>
    </submittedName>
</protein>
<keyword evidence="4" id="KW-0648">Protein biosynthesis</keyword>
<sequence length="1076" mass="127913">MSSIYQNPENALKRAETLYDLGKQDEAMDCLYDVLKNRKNRLLKQTHEAIINKLLEICVERKLSGFAKDGLYLYRIICQGVNIKSWEDAVKKLFLLAESKIETTIKDLQTSLVDFCSLDQAMTPESLMKISCSDESETRRKQILLLSWIKFKWECYRICVELLRNTQFEKFYHYIVQSAFKFCLKYSRKIEFRKLCNSLKMHVNYLQKRHAEFFTDDKNSEITTLYLETGISELNTALELELWHDAFKVAEDIHFLMSIVKQTINSKVMAIYYEKLSILFWKGSDLLFHAAALFQYFLFSKEVKNTFISETSTLCSRVVLAVLSIPFDSDNILDSVTEHNSAIIVKKQRLLSSLLNFSNIPTRKLLMRNLNIYNILQSSHPEIQDLFNLLENEVDPLNMNVRLKKLINSISELDNQITSKQYFPSLFAVSTVRLLSQLSMIYETLTLSKFFSLVPFVEPCFVERFVVDSARRYNIPVRIDQANKSLRFNNSFCLFQSESTIDGPEFHQLPENQNLNWLTSLLNSLNKIKNLIIPDSFKFESVAHAMHLQEQYFKSQNIERRRILQRKKLIEKYKEMLENLQIKKEKEERKRLAEQQSKQEATERYRLRKEAEERAYQRRILEEEKIKNQIFREKIENLKKSELGQMIEKLELNELSSVDPDSLLSKHIEYIKREKKGFQTRLRKQERTINHMERAKRIEEIPLLKQEYEVAKIKALEMWEHDEKCRIQRLNEERSCIIEDKNRMLAMKDDLNAFMLNISERRKLEYEKDYMNFLKTIQKEREKRLLERAVQRKTERRRIWLEQKKQSEKDNDAHFKLVRRRETRNNAKSIREKSAEKSPGFEKLREFRIEQNNSLPYKPYQEKLIKTSNHESTRSLPTRHNDVNMFDNQSRKRYDFQTNIAIKRDDSPYKKTQPKYHILKRNENPFTDKRISKEHFLPTWCTSSDLRNDDTDFQKSFFGCADNPNAQSPKRQNTKFISSSRESTTPMLEPSSKYMYSQKHYQAESLQRKDTLPDSLLYKKNMNSEFHLDSTGKILKRDDEKAQSNVGENIKYDVRHSCTPWAKLNRVNNAKPNNES</sequence>
<organism evidence="9 10">
    <name type="scientific">Araneus ventricosus</name>
    <name type="common">Orbweaver spider</name>
    <name type="synonym">Epeira ventricosa</name>
    <dbReference type="NCBI Taxonomy" id="182803"/>
    <lineage>
        <taxon>Eukaryota</taxon>
        <taxon>Metazoa</taxon>
        <taxon>Ecdysozoa</taxon>
        <taxon>Arthropoda</taxon>
        <taxon>Chelicerata</taxon>
        <taxon>Arachnida</taxon>
        <taxon>Araneae</taxon>
        <taxon>Araneomorphae</taxon>
        <taxon>Entelegynae</taxon>
        <taxon>Araneoidea</taxon>
        <taxon>Araneidae</taxon>
        <taxon>Araneus</taxon>
    </lineage>
</organism>
<dbReference type="GO" id="GO:0001732">
    <property type="term" value="P:formation of cytoplasmic translation initiation complex"/>
    <property type="evidence" value="ECO:0007669"/>
    <property type="project" value="TreeGrafter"/>
</dbReference>
<evidence type="ECO:0000259" key="7">
    <source>
        <dbReference type="PROSITE" id="PS50250"/>
    </source>
</evidence>
<reference evidence="9 10" key="1">
    <citation type="journal article" date="2019" name="Sci. Rep.">
        <title>Orb-weaving spider Araneus ventricosus genome elucidates the spidroin gene catalogue.</title>
        <authorList>
            <person name="Kono N."/>
            <person name="Nakamura H."/>
            <person name="Ohtoshi R."/>
            <person name="Moran D.A.P."/>
            <person name="Shinohara A."/>
            <person name="Yoshida Y."/>
            <person name="Fujiwara M."/>
            <person name="Mori M."/>
            <person name="Tomita M."/>
            <person name="Arakawa K."/>
        </authorList>
    </citation>
    <scope>NUCLEOTIDE SEQUENCE [LARGE SCALE GENOMIC DNA]</scope>
</reference>
<keyword evidence="3" id="KW-0694">RNA-binding</keyword>
<dbReference type="AlphaFoldDB" id="A0A4Y2SBR0"/>
<dbReference type="EMBL" id="BGPR01020582">
    <property type="protein sequence ID" value="GBN85026.1"/>
    <property type="molecule type" value="Genomic_DNA"/>
</dbReference>
<dbReference type="InterPro" id="IPR054711">
    <property type="entry name" value="eIF3a_PCI_TPR-like"/>
</dbReference>
<dbReference type="Pfam" id="PF22591">
    <property type="entry name" value="eIF3a_PCI_TPR-like"/>
    <property type="match status" value="1"/>
</dbReference>
<dbReference type="GO" id="GO:0043614">
    <property type="term" value="C:multi-eIF complex"/>
    <property type="evidence" value="ECO:0007669"/>
    <property type="project" value="TreeGrafter"/>
</dbReference>
<dbReference type="GO" id="GO:0071541">
    <property type="term" value="C:eukaryotic translation initiation factor 3 complex, eIF3m"/>
    <property type="evidence" value="ECO:0007669"/>
    <property type="project" value="TreeGrafter"/>
</dbReference>
<dbReference type="GO" id="GO:0071540">
    <property type="term" value="C:eukaryotic translation initiation factor 3 complex, eIF3e"/>
    <property type="evidence" value="ECO:0007669"/>
    <property type="project" value="TreeGrafter"/>
</dbReference>
<dbReference type="InterPro" id="IPR027512">
    <property type="entry name" value="EIF3A"/>
</dbReference>
<evidence type="ECO:0000256" key="1">
    <source>
        <dbReference type="ARBA" id="ARBA00022490"/>
    </source>
</evidence>
<feature type="compositionally biased region" description="Polar residues" evidence="6">
    <location>
        <begin position="964"/>
        <end position="986"/>
    </location>
</feature>
<proteinExistence type="predicted"/>
<keyword evidence="10" id="KW-1185">Reference proteome</keyword>
<evidence type="ECO:0000313" key="10">
    <source>
        <dbReference type="Proteomes" id="UP000499080"/>
    </source>
</evidence>
<name>A0A4Y2SBR0_ARAVE</name>
<evidence type="ECO:0000313" key="8">
    <source>
        <dbReference type="EMBL" id="GBN84997.1"/>
    </source>
</evidence>
<dbReference type="PROSITE" id="PS50250">
    <property type="entry name" value="PCI"/>
    <property type="match status" value="1"/>
</dbReference>
<keyword evidence="5" id="KW-0175">Coiled coil</keyword>
<dbReference type="Proteomes" id="UP000499080">
    <property type="component" value="Unassembled WGS sequence"/>
</dbReference>
<keyword evidence="2 9" id="KW-0396">Initiation factor</keyword>
<evidence type="ECO:0000313" key="9">
    <source>
        <dbReference type="EMBL" id="GBN85026.1"/>
    </source>
</evidence>